<dbReference type="EMBL" id="JAGQLJ010000080">
    <property type="protein sequence ID" value="MCA9381333.1"/>
    <property type="molecule type" value="Genomic_DNA"/>
</dbReference>
<dbReference type="Pfam" id="PF00293">
    <property type="entry name" value="NUDIX"/>
    <property type="match status" value="1"/>
</dbReference>
<evidence type="ECO:0000313" key="2">
    <source>
        <dbReference type="EMBL" id="MCA9381333.1"/>
    </source>
</evidence>
<organism evidence="2 3">
    <name type="scientific">Candidatus Dojkabacteria bacterium</name>
    <dbReference type="NCBI Taxonomy" id="2099670"/>
    <lineage>
        <taxon>Bacteria</taxon>
        <taxon>Candidatus Dojkabacteria</taxon>
    </lineage>
</organism>
<reference evidence="2" key="1">
    <citation type="submission" date="2020-04" db="EMBL/GenBank/DDBJ databases">
        <authorList>
            <person name="Zhang T."/>
        </authorList>
    </citation>
    <scope>NUCLEOTIDE SEQUENCE</scope>
    <source>
        <strain evidence="2">HKST-UBA13</strain>
    </source>
</reference>
<feature type="domain" description="Nudix hydrolase" evidence="1">
    <location>
        <begin position="16"/>
        <end position="170"/>
    </location>
</feature>
<dbReference type="SUPFAM" id="SSF55811">
    <property type="entry name" value="Nudix"/>
    <property type="match status" value="1"/>
</dbReference>
<dbReference type="Proteomes" id="UP000775877">
    <property type="component" value="Unassembled WGS sequence"/>
</dbReference>
<dbReference type="PROSITE" id="PS51462">
    <property type="entry name" value="NUDIX"/>
    <property type="match status" value="1"/>
</dbReference>
<comment type="caution">
    <text evidence="2">The sequence shown here is derived from an EMBL/GenBank/DDBJ whole genome shotgun (WGS) entry which is preliminary data.</text>
</comment>
<name>A0A955L1Y5_9BACT</name>
<evidence type="ECO:0000313" key="3">
    <source>
        <dbReference type="Proteomes" id="UP000775877"/>
    </source>
</evidence>
<dbReference type="InterPro" id="IPR015797">
    <property type="entry name" value="NUDIX_hydrolase-like_dom_sf"/>
</dbReference>
<reference evidence="2" key="2">
    <citation type="journal article" date="2021" name="Microbiome">
        <title>Successional dynamics and alternative stable states in a saline activated sludge microbial community over 9 years.</title>
        <authorList>
            <person name="Wang Y."/>
            <person name="Ye J."/>
            <person name="Ju F."/>
            <person name="Liu L."/>
            <person name="Boyd J.A."/>
            <person name="Deng Y."/>
            <person name="Parks D.H."/>
            <person name="Jiang X."/>
            <person name="Yin X."/>
            <person name="Woodcroft B.J."/>
            <person name="Tyson G.W."/>
            <person name="Hugenholtz P."/>
            <person name="Polz M.F."/>
            <person name="Zhang T."/>
        </authorList>
    </citation>
    <scope>NUCLEOTIDE SEQUENCE</scope>
    <source>
        <strain evidence="2">HKST-UBA13</strain>
    </source>
</reference>
<gene>
    <name evidence="2" type="ORF">KC678_03645</name>
</gene>
<evidence type="ECO:0000259" key="1">
    <source>
        <dbReference type="PROSITE" id="PS51462"/>
    </source>
</evidence>
<accession>A0A955L1Y5</accession>
<feature type="non-terminal residue" evidence="2">
    <location>
        <position position="172"/>
    </location>
</feature>
<dbReference type="GO" id="GO:0016787">
    <property type="term" value="F:hydrolase activity"/>
    <property type="evidence" value="ECO:0007669"/>
    <property type="project" value="UniProtKB-KW"/>
</dbReference>
<proteinExistence type="predicted"/>
<dbReference type="Gene3D" id="3.90.79.10">
    <property type="entry name" value="Nucleoside Triphosphate Pyrophosphohydrolase"/>
    <property type="match status" value="1"/>
</dbReference>
<keyword evidence="2" id="KW-0378">Hydrolase</keyword>
<sequence length="172" mass="19705">MSISDEIFVDLEEDPNLQIAVRAAYVTKNRDGVDCLLLGLHRDNNKYMFPGGRIDPNDNATGVWGYERVLGRELEEELGIKLRQIQDPMVPLSQEACNRVLRIPWSSKSGPRLDYVLIFDIEDGQSFFTDGFELPRESELAHLKWFPHNAPPQNIFPNAAKAFYRAPMIAWK</sequence>
<dbReference type="AlphaFoldDB" id="A0A955L1Y5"/>
<protein>
    <submittedName>
        <fullName evidence="2">NUDIX hydrolase</fullName>
    </submittedName>
</protein>
<dbReference type="InterPro" id="IPR000086">
    <property type="entry name" value="NUDIX_hydrolase_dom"/>
</dbReference>